<evidence type="ECO:0000259" key="10">
    <source>
        <dbReference type="PROSITE" id="PS50192"/>
    </source>
</evidence>
<proteinExistence type="inferred from homology"/>
<dbReference type="GO" id="GO:0048193">
    <property type="term" value="P:Golgi vesicle transport"/>
    <property type="evidence" value="ECO:0007669"/>
    <property type="project" value="InterPro"/>
</dbReference>
<dbReference type="FunFam" id="1.20.5.110:FF:000034">
    <property type="entry name" value="syntaxin-61 isoform X1"/>
    <property type="match status" value="1"/>
</dbReference>
<evidence type="ECO:0000256" key="4">
    <source>
        <dbReference type="ARBA" id="ARBA00022692"/>
    </source>
</evidence>
<evidence type="ECO:0000256" key="9">
    <source>
        <dbReference type="SAM" id="Phobius"/>
    </source>
</evidence>
<dbReference type="GO" id="GO:0015031">
    <property type="term" value="P:protein transport"/>
    <property type="evidence" value="ECO:0007669"/>
    <property type="project" value="UniProtKB-KW"/>
</dbReference>
<dbReference type="Gene3D" id="1.20.58.90">
    <property type="match status" value="1"/>
</dbReference>
<dbReference type="Pfam" id="PF09177">
    <property type="entry name" value="STX6_10_61_N"/>
    <property type="match status" value="1"/>
</dbReference>
<evidence type="ECO:0000256" key="5">
    <source>
        <dbReference type="ARBA" id="ARBA00022927"/>
    </source>
</evidence>
<dbReference type="AlphaFoldDB" id="A0AAD8W9B4"/>
<keyword evidence="6 9" id="KW-1133">Transmembrane helix</keyword>
<name>A0AAD8W9B4_LOLMU</name>
<evidence type="ECO:0000256" key="7">
    <source>
        <dbReference type="ARBA" id="ARBA00023034"/>
    </source>
</evidence>
<dbReference type="InterPro" id="IPR015260">
    <property type="entry name" value="Syntaxin-6/10/61_N"/>
</dbReference>
<sequence>MTPAQDPFYIVKDEIQDSVSDLPLPPHLPADSKHFGSYDGYRRFQFVIRDLRVSSGCWLSVSVDELEKAISVAERDPAYYGLNEVEIGKRRSWTSTARNQVVSIRRNVEAGKHKTAYGRSVNPSELGRSKQHIAQDNDDFIASESDQQMLLMKQQDDELDMLSASVQRIGGVGLTIHEELVGQEKLLGELSLDMETTSNRLDFVQKRVAMVLKKASLKGQIMMIAFLVILFIILFVLVFLT</sequence>
<dbReference type="SMART" id="SM00397">
    <property type="entry name" value="t_SNARE"/>
    <property type="match status" value="1"/>
</dbReference>
<dbReference type="CDD" id="cd15841">
    <property type="entry name" value="SNARE_Qc"/>
    <property type="match status" value="1"/>
</dbReference>
<accession>A0AAD8W9B4</accession>
<evidence type="ECO:0000256" key="1">
    <source>
        <dbReference type="ARBA" id="ARBA00004409"/>
    </source>
</evidence>
<dbReference type="Gene3D" id="1.20.5.110">
    <property type="match status" value="1"/>
</dbReference>
<organism evidence="11 12">
    <name type="scientific">Lolium multiflorum</name>
    <name type="common">Italian ryegrass</name>
    <name type="synonym">Lolium perenne subsp. multiflorum</name>
    <dbReference type="NCBI Taxonomy" id="4521"/>
    <lineage>
        <taxon>Eukaryota</taxon>
        <taxon>Viridiplantae</taxon>
        <taxon>Streptophyta</taxon>
        <taxon>Embryophyta</taxon>
        <taxon>Tracheophyta</taxon>
        <taxon>Spermatophyta</taxon>
        <taxon>Magnoliopsida</taxon>
        <taxon>Liliopsida</taxon>
        <taxon>Poales</taxon>
        <taxon>Poaceae</taxon>
        <taxon>BOP clade</taxon>
        <taxon>Pooideae</taxon>
        <taxon>Poodae</taxon>
        <taxon>Poeae</taxon>
        <taxon>Poeae Chloroplast Group 2 (Poeae type)</taxon>
        <taxon>Loliodinae</taxon>
        <taxon>Loliinae</taxon>
        <taxon>Lolium</taxon>
    </lineage>
</organism>
<dbReference type="GO" id="GO:0000139">
    <property type="term" value="C:Golgi membrane"/>
    <property type="evidence" value="ECO:0007669"/>
    <property type="project" value="UniProtKB-SubCell"/>
</dbReference>
<dbReference type="InterPro" id="IPR000727">
    <property type="entry name" value="T_SNARE_dom"/>
</dbReference>
<evidence type="ECO:0000256" key="6">
    <source>
        <dbReference type="ARBA" id="ARBA00022989"/>
    </source>
</evidence>
<comment type="caution">
    <text evidence="11">The sequence shown here is derived from an EMBL/GenBank/DDBJ whole genome shotgun (WGS) entry which is preliminary data.</text>
</comment>
<dbReference type="SUPFAM" id="SSF47661">
    <property type="entry name" value="t-snare proteins"/>
    <property type="match status" value="1"/>
</dbReference>
<keyword evidence="5" id="KW-0653">Protein transport</keyword>
<feature type="transmembrane region" description="Helical" evidence="9">
    <location>
        <begin position="221"/>
        <end position="240"/>
    </location>
</feature>
<gene>
    <name evidence="11" type="ORF">QYE76_064670</name>
</gene>
<evidence type="ECO:0000256" key="8">
    <source>
        <dbReference type="ARBA" id="ARBA00023136"/>
    </source>
</evidence>
<evidence type="ECO:0000256" key="3">
    <source>
        <dbReference type="ARBA" id="ARBA00022448"/>
    </source>
</evidence>
<comment type="similarity">
    <text evidence="2">Belongs to the syntaxin family.</text>
</comment>
<dbReference type="SUPFAM" id="SSF58038">
    <property type="entry name" value="SNARE fusion complex"/>
    <property type="match status" value="1"/>
</dbReference>
<evidence type="ECO:0000256" key="2">
    <source>
        <dbReference type="ARBA" id="ARBA00009063"/>
    </source>
</evidence>
<keyword evidence="4 9" id="KW-0812">Transmembrane</keyword>
<keyword evidence="7" id="KW-0333">Golgi apparatus</keyword>
<dbReference type="EMBL" id="JAUUTY010000004">
    <property type="protein sequence ID" value="KAK1646865.1"/>
    <property type="molecule type" value="Genomic_DNA"/>
</dbReference>
<evidence type="ECO:0000313" key="12">
    <source>
        <dbReference type="Proteomes" id="UP001231189"/>
    </source>
</evidence>
<evidence type="ECO:0000313" key="11">
    <source>
        <dbReference type="EMBL" id="KAK1646865.1"/>
    </source>
</evidence>
<keyword evidence="8 9" id="KW-0472">Membrane</keyword>
<reference evidence="11" key="1">
    <citation type="submission" date="2023-07" db="EMBL/GenBank/DDBJ databases">
        <title>A chromosome-level genome assembly of Lolium multiflorum.</title>
        <authorList>
            <person name="Chen Y."/>
            <person name="Copetti D."/>
            <person name="Kolliker R."/>
            <person name="Studer B."/>
        </authorList>
    </citation>
    <scope>NUCLEOTIDE SEQUENCE</scope>
    <source>
        <strain evidence="11">02402/16</strain>
        <tissue evidence="11">Leaf</tissue>
    </source>
</reference>
<keyword evidence="12" id="KW-1185">Reference proteome</keyword>
<dbReference type="Proteomes" id="UP001231189">
    <property type="component" value="Unassembled WGS sequence"/>
</dbReference>
<feature type="domain" description="T-SNARE coiled-coil homology" evidence="10">
    <location>
        <begin position="149"/>
        <end position="211"/>
    </location>
</feature>
<keyword evidence="3" id="KW-0813">Transport</keyword>
<dbReference type="Pfam" id="PF05739">
    <property type="entry name" value="SNARE"/>
    <property type="match status" value="1"/>
</dbReference>
<dbReference type="PROSITE" id="PS50192">
    <property type="entry name" value="T_SNARE"/>
    <property type="match status" value="1"/>
</dbReference>
<dbReference type="PANTHER" id="PTHR12791">
    <property type="entry name" value="GOLGI SNARE BET1-RELATED"/>
    <property type="match status" value="1"/>
</dbReference>
<protein>
    <recommendedName>
        <fullName evidence="10">t-SNARE coiled-coil homology domain-containing protein</fullName>
    </recommendedName>
</protein>
<dbReference type="InterPro" id="IPR010989">
    <property type="entry name" value="SNARE"/>
</dbReference>
<comment type="subcellular location">
    <subcellularLocation>
        <location evidence="1">Golgi apparatus membrane</location>
        <topology evidence="1">Single-pass type IV membrane protein</topology>
    </subcellularLocation>
</comment>